<dbReference type="Proteomes" id="UP001295423">
    <property type="component" value="Unassembled WGS sequence"/>
</dbReference>
<keyword evidence="5" id="KW-0732">Signal</keyword>
<name>A0AAD2CNI1_9STRA</name>
<dbReference type="Gene3D" id="1.10.3110.10">
    <property type="entry name" value="protoporphyrinogen ix oxidase, domain 3"/>
    <property type="match status" value="1"/>
</dbReference>
<keyword evidence="4" id="KW-0285">Flavoprotein</keyword>
<dbReference type="InterPro" id="IPR036188">
    <property type="entry name" value="FAD/NAD-bd_sf"/>
</dbReference>
<feature type="chain" id="PRO_5041937803" description="Amine oxidase" evidence="5">
    <location>
        <begin position="20"/>
        <end position="762"/>
    </location>
</feature>
<keyword evidence="4" id="KW-0812">Transmembrane</keyword>
<evidence type="ECO:0000313" key="7">
    <source>
        <dbReference type="EMBL" id="CAJ1940264.1"/>
    </source>
</evidence>
<evidence type="ECO:0000256" key="5">
    <source>
        <dbReference type="SAM" id="SignalP"/>
    </source>
</evidence>
<feature type="signal peptide" evidence="5">
    <location>
        <begin position="1"/>
        <end position="19"/>
    </location>
</feature>
<comment type="cofactor">
    <cofactor evidence="1 4">
        <name>FAD</name>
        <dbReference type="ChEBI" id="CHEBI:57692"/>
    </cofactor>
</comment>
<dbReference type="PRINTS" id="PR00757">
    <property type="entry name" value="AMINEOXDASEF"/>
</dbReference>
<protein>
    <recommendedName>
        <fullName evidence="4">Amine oxidase</fullName>
        <ecNumber evidence="4">1.4.3.-</ecNumber>
    </recommendedName>
</protein>
<accession>A0AAD2CNI1</accession>
<dbReference type="PANTHER" id="PTHR42841">
    <property type="entry name" value="AMINE OXIDASE"/>
    <property type="match status" value="1"/>
</dbReference>
<feature type="binding site" evidence="3">
    <location>
        <position position="301"/>
    </location>
    <ligand>
        <name>FAD</name>
        <dbReference type="ChEBI" id="CHEBI:57692"/>
    </ligand>
</feature>
<keyword evidence="2 4" id="KW-0560">Oxidoreductase</keyword>
<evidence type="ECO:0000256" key="3">
    <source>
        <dbReference type="PIRSR" id="PIRSR601613-1"/>
    </source>
</evidence>
<comment type="caution">
    <text evidence="7">The sequence shown here is derived from an EMBL/GenBank/DDBJ whole genome shotgun (WGS) entry which is preliminary data.</text>
</comment>
<dbReference type="GO" id="GO:0016491">
    <property type="term" value="F:oxidoreductase activity"/>
    <property type="evidence" value="ECO:0007669"/>
    <property type="project" value="UniProtKB-KW"/>
</dbReference>
<dbReference type="AlphaFoldDB" id="A0AAD2CNI1"/>
<evidence type="ECO:0000256" key="1">
    <source>
        <dbReference type="ARBA" id="ARBA00001974"/>
    </source>
</evidence>
<proteinExistence type="inferred from homology"/>
<evidence type="ECO:0000256" key="2">
    <source>
        <dbReference type="ARBA" id="ARBA00023002"/>
    </source>
</evidence>
<dbReference type="EMBL" id="CAKOGP040000890">
    <property type="protein sequence ID" value="CAJ1940264.1"/>
    <property type="molecule type" value="Genomic_DNA"/>
</dbReference>
<evidence type="ECO:0000313" key="8">
    <source>
        <dbReference type="Proteomes" id="UP001295423"/>
    </source>
</evidence>
<organism evidence="7 8">
    <name type="scientific">Cylindrotheca closterium</name>
    <dbReference type="NCBI Taxonomy" id="2856"/>
    <lineage>
        <taxon>Eukaryota</taxon>
        <taxon>Sar</taxon>
        <taxon>Stramenopiles</taxon>
        <taxon>Ochrophyta</taxon>
        <taxon>Bacillariophyta</taxon>
        <taxon>Bacillariophyceae</taxon>
        <taxon>Bacillariophycidae</taxon>
        <taxon>Bacillariales</taxon>
        <taxon>Bacillariaceae</taxon>
        <taxon>Cylindrotheca</taxon>
    </lineage>
</organism>
<reference evidence="7" key="1">
    <citation type="submission" date="2023-08" db="EMBL/GenBank/DDBJ databases">
        <authorList>
            <person name="Audoor S."/>
            <person name="Bilcke G."/>
        </authorList>
    </citation>
    <scope>NUCLEOTIDE SEQUENCE</scope>
</reference>
<keyword evidence="8" id="KW-1185">Reference proteome</keyword>
<gene>
    <name evidence="7" type="ORF">CYCCA115_LOCUS6955</name>
</gene>
<sequence length="762" mass="83522">MKPSCEYLVFLALLVGSKALDLELRKVVCDETLPAYIATGDINWRCNGGSTSCSMGEHVYITGGLTYNQLGAYLQNNSTAYASAKLQMLTLEYELFQLLPFNFCGDFVTSSAANGNMTNYTACPDDGRYTFNLDYTLPENQDSTSWFASGWTATSEIMIYSSRTESSTILADCKLEFHTYVTHDQESAQWKELPSAATITFALLTVAMFLCVMVCFLACRKTKTQEANHEFDDFQKYIDSIDDEETVDTHVEVARKISRKLSHKYFQVRACALQHETYRNSEGRRLFSSKADIVVVGGGVSGLTAAISASKAAKESGAELKIVLAEGSSKLGGRVQSEVTDDGFVLDIGFAVFIDQYPQAKKLLDFDSLQLKPFLPGALVKLDERETFARVSDPLRQPKRLVGAITSPIGSLADKLKLGLLILNVRRKSISELFEEEELDTETALRSRWRLSESIVETFFRPFLQGVYLAPLNKQSSRMFSFVFKMFNEGAATLPRGGMKAVSEQLAQKALDAGVEIRKEMPISSIYKVRDGSSFVVESKAANKNFETECVIVATEGPNTRELISQVEGFESIADLPKQPQLSVGCMYYSFLGDPPVDEPILILNGKVDSGLSQGADPKSVVNTMCFPSVVNEGYAPKGSSLCSVSISGKVMEDYEGKDEELDAAVRSELASWFKDRNTEILEKWKLRKIYHIHNAQPAQLNGPCPSNVNGGRPCTSFQGMPIPDGMVICGDHVATASLNGALESGAKAGAAAAEIAVIAKK</sequence>
<dbReference type="Pfam" id="PF01593">
    <property type="entry name" value="Amino_oxidase"/>
    <property type="match status" value="1"/>
</dbReference>
<dbReference type="Gene3D" id="3.90.660.20">
    <property type="entry name" value="Protoporphyrinogen oxidase, mitochondrial, domain 2"/>
    <property type="match status" value="1"/>
</dbReference>
<dbReference type="InterPro" id="IPR001613">
    <property type="entry name" value="Flavin_amine_oxidase"/>
</dbReference>
<dbReference type="EC" id="1.4.3.-" evidence="4"/>
<keyword evidence="4" id="KW-1133">Transmembrane helix</keyword>
<keyword evidence="4" id="KW-0274">FAD</keyword>
<evidence type="ECO:0000256" key="4">
    <source>
        <dbReference type="RuleBase" id="RU362067"/>
    </source>
</evidence>
<dbReference type="SUPFAM" id="SSF51905">
    <property type="entry name" value="FAD/NAD(P)-binding domain"/>
    <property type="match status" value="1"/>
</dbReference>
<evidence type="ECO:0000259" key="6">
    <source>
        <dbReference type="Pfam" id="PF01593"/>
    </source>
</evidence>
<feature type="transmembrane region" description="Helical" evidence="4">
    <location>
        <begin position="199"/>
        <end position="219"/>
    </location>
</feature>
<feature type="domain" description="Amine oxidase" evidence="6">
    <location>
        <begin position="301"/>
        <end position="749"/>
    </location>
</feature>
<comment type="similarity">
    <text evidence="4">Belongs to the flavin monoamine oxidase family.</text>
</comment>
<dbReference type="Gene3D" id="3.50.50.60">
    <property type="entry name" value="FAD/NAD(P)-binding domain"/>
    <property type="match status" value="1"/>
</dbReference>
<keyword evidence="4" id="KW-0472">Membrane</keyword>
<dbReference type="InterPro" id="IPR002937">
    <property type="entry name" value="Amino_oxidase"/>
</dbReference>